<dbReference type="PANTHER" id="PTHR39517:SF1">
    <property type="entry name" value="LIPID-A-DISACCHARIDE SYNTHASE"/>
    <property type="match status" value="1"/>
</dbReference>
<protein>
    <recommendedName>
        <fullName evidence="3">Lipid-A-disaccharide synthase</fullName>
    </recommendedName>
</protein>
<comment type="caution">
    <text evidence="1">The sequence shown here is derived from an EMBL/GenBank/DDBJ whole genome shotgun (WGS) entry which is preliminary data.</text>
</comment>
<dbReference type="NCBIfam" id="TIGR03492">
    <property type="entry name" value="lipid-A-disaccharide synthase-related protein"/>
    <property type="match status" value="1"/>
</dbReference>
<evidence type="ECO:0000313" key="1">
    <source>
        <dbReference type="EMBL" id="MBE9117982.1"/>
    </source>
</evidence>
<dbReference type="AlphaFoldDB" id="A0A8J7DYN2"/>
<keyword evidence="2" id="KW-1185">Reference proteome</keyword>
<organism evidence="1 2">
    <name type="scientific">Lusitaniella coriacea LEGE 07157</name>
    <dbReference type="NCBI Taxonomy" id="945747"/>
    <lineage>
        <taxon>Bacteria</taxon>
        <taxon>Bacillati</taxon>
        <taxon>Cyanobacteriota</taxon>
        <taxon>Cyanophyceae</taxon>
        <taxon>Spirulinales</taxon>
        <taxon>Lusitaniellaceae</taxon>
        <taxon>Lusitaniella</taxon>
    </lineage>
</organism>
<dbReference type="SUPFAM" id="SSF53756">
    <property type="entry name" value="UDP-Glycosyltransferase/glycogen phosphorylase"/>
    <property type="match status" value="1"/>
</dbReference>
<proteinExistence type="predicted"/>
<dbReference type="RefSeq" id="WP_194031072.1">
    <property type="nucleotide sequence ID" value="NZ_JADEWZ010000035.1"/>
</dbReference>
<name>A0A8J7DYN2_9CYAN</name>
<gene>
    <name evidence="1" type="ORF">IQ249_18960</name>
</gene>
<sequence>MKVLCLSNGHGEDAIAVRILEALQQEAPTLELAALPIVGEGRAYEKLNIPIIGAVKQMPSGGFIYMESKQLWRDVRGGLLRLTWEQYKAIRCWVKSSKDGALVLAVGDLVPLLFAWLSGASYAFVGTAKSEYYLRDEQGWLSPKTRKEGWAGSVYYPWERWLMSRKRCKGVFPRDTLTSKVLQRWSIPVFDLGNPMMDGIQTVVTNCQETDEQEEIRALTFVLLPGSRVPEAYENWRQILQATPLLMQRFKGRSPLFLGAIAPTLDLDPLEKSLGEMGWKPQPRNPLTLPINDPNALVFTQDRATLVLTQSTYSDCLQAADFAIAMTGTATEQFVGLGKPAIALPGKGPQCTYAFVEAQSRHLGPSLILAPQPQNVASIVDSLLGDPDRLQLIAANGKQRMGQPGAARKIARCLLEVSGTC</sequence>
<dbReference type="Proteomes" id="UP000654482">
    <property type="component" value="Unassembled WGS sequence"/>
</dbReference>
<evidence type="ECO:0008006" key="3">
    <source>
        <dbReference type="Google" id="ProtNLM"/>
    </source>
</evidence>
<dbReference type="InterPro" id="IPR019994">
    <property type="entry name" value="Lipid-A-disac_synthase-rel_put"/>
</dbReference>
<dbReference type="EMBL" id="JADEWZ010000035">
    <property type="protein sequence ID" value="MBE9117982.1"/>
    <property type="molecule type" value="Genomic_DNA"/>
</dbReference>
<dbReference type="PANTHER" id="PTHR39517">
    <property type="entry name" value="SLL0192 PROTEIN"/>
    <property type="match status" value="1"/>
</dbReference>
<accession>A0A8J7DYN2</accession>
<reference evidence="1" key="1">
    <citation type="submission" date="2020-10" db="EMBL/GenBank/DDBJ databases">
        <authorList>
            <person name="Castelo-Branco R."/>
            <person name="Eusebio N."/>
            <person name="Adriana R."/>
            <person name="Vieira A."/>
            <person name="Brugerolle De Fraissinette N."/>
            <person name="Rezende De Castro R."/>
            <person name="Schneider M.P."/>
            <person name="Vasconcelos V."/>
            <person name="Leao P.N."/>
        </authorList>
    </citation>
    <scope>NUCLEOTIDE SEQUENCE</scope>
    <source>
        <strain evidence="1">LEGE 07157</strain>
    </source>
</reference>
<evidence type="ECO:0000313" key="2">
    <source>
        <dbReference type="Proteomes" id="UP000654482"/>
    </source>
</evidence>